<dbReference type="PANTHER" id="PTHR35796:SF3">
    <property type="entry name" value="BHLH DOMAIN-CONTAINING PROTEIN"/>
    <property type="match status" value="1"/>
</dbReference>
<reference evidence="1" key="1">
    <citation type="submission" date="2021-02" db="EMBL/GenBank/DDBJ databases">
        <authorList>
            <person name="Palmer J.M."/>
        </authorList>
    </citation>
    <scope>NUCLEOTIDE SEQUENCE</scope>
    <source>
        <strain evidence="1">SCRP734</strain>
    </source>
</reference>
<dbReference type="PANTHER" id="PTHR35796">
    <property type="entry name" value="HYPOTHETICAL CYTOSOLIC PROTEIN"/>
    <property type="match status" value="1"/>
</dbReference>
<accession>A0A8T1VWW7</accession>
<gene>
    <name evidence="1" type="ORF">PHYPSEUDO_002651</name>
</gene>
<comment type="caution">
    <text evidence="1">The sequence shown here is derived from an EMBL/GenBank/DDBJ whole genome shotgun (WGS) entry which is preliminary data.</text>
</comment>
<dbReference type="EMBL" id="JAGDFM010000149">
    <property type="protein sequence ID" value="KAG7384390.1"/>
    <property type="molecule type" value="Genomic_DNA"/>
</dbReference>
<keyword evidence="2" id="KW-1185">Reference proteome</keyword>
<organism evidence="1 2">
    <name type="scientific">Phytophthora pseudosyringae</name>
    <dbReference type="NCBI Taxonomy" id="221518"/>
    <lineage>
        <taxon>Eukaryota</taxon>
        <taxon>Sar</taxon>
        <taxon>Stramenopiles</taxon>
        <taxon>Oomycota</taxon>
        <taxon>Peronosporomycetes</taxon>
        <taxon>Peronosporales</taxon>
        <taxon>Peronosporaceae</taxon>
        <taxon>Phytophthora</taxon>
    </lineage>
</organism>
<dbReference type="OrthoDB" id="97306at2759"/>
<sequence length="425" mass="48966">MESVNAALSDEALQLPGICADNAAGYFSSLGGDEWDPEVLLGAMDGDIGDFDTELQPATPSQRVHAPTADTAFKRAFAEHKEQQRKKKKKKINYDPNKARNERRFKLLELRDEVSELEMKLKQLQIIRNERLVDRPMTDRGLLRVMLKKSCEREMQVVEGLTRLLYKHPSQRDIVYLGENVRTRRIEIPTGCLKHMAALIFDELWTGVENSYRVVEVVVEVNSPVPMNQVTQKPLLRDAMNGMCMEVFDHHILPFNMRETVDAWWKYWNNYRGQHSEANVGNAVTESFGLEFTDVLASTTATFYVQQILRRYIEGDRTVIIWNAYIEPFMFENERVNGVYFLEQSHVLIKPVGRSSTDPEDTVSTRMSTCEIVTPHFLEPTLKHDPKMAALTDFVVNSLSSNIMMRNEKVEDLLLDQMLHRHRDG</sequence>
<evidence type="ECO:0000313" key="2">
    <source>
        <dbReference type="Proteomes" id="UP000694044"/>
    </source>
</evidence>
<name>A0A8T1VWW7_9STRA</name>
<dbReference type="Proteomes" id="UP000694044">
    <property type="component" value="Unassembled WGS sequence"/>
</dbReference>
<evidence type="ECO:0000313" key="1">
    <source>
        <dbReference type="EMBL" id="KAG7384390.1"/>
    </source>
</evidence>
<proteinExistence type="predicted"/>
<dbReference type="AlphaFoldDB" id="A0A8T1VWW7"/>
<evidence type="ECO:0008006" key="3">
    <source>
        <dbReference type="Google" id="ProtNLM"/>
    </source>
</evidence>
<protein>
    <recommendedName>
        <fullName evidence="3">M96 mating-specific protein family</fullName>
    </recommendedName>
</protein>